<evidence type="ECO:0000313" key="2">
    <source>
        <dbReference type="Proteomes" id="UP000500961"/>
    </source>
</evidence>
<dbReference type="Proteomes" id="UP000500961">
    <property type="component" value="Chromosome"/>
</dbReference>
<gene>
    <name evidence="1" type="ORF">FHG85_12310</name>
</gene>
<accession>A0A7D3XFF5</accession>
<proteinExistence type="predicted"/>
<organism evidence="1 2">
    <name type="scientific">Tenuifilum thalassicum</name>
    <dbReference type="NCBI Taxonomy" id="2590900"/>
    <lineage>
        <taxon>Bacteria</taxon>
        <taxon>Pseudomonadati</taxon>
        <taxon>Bacteroidota</taxon>
        <taxon>Bacteroidia</taxon>
        <taxon>Bacteroidales</taxon>
        <taxon>Tenuifilaceae</taxon>
        <taxon>Tenuifilum</taxon>
    </lineage>
</organism>
<dbReference type="AlphaFoldDB" id="A0A7D3XFF5"/>
<reference evidence="1 2" key="1">
    <citation type="submission" date="2019-07" db="EMBL/GenBank/DDBJ databases">
        <title>Thalassofilum flectens gen. nov., sp. nov., a novel moderate thermophilic anaerobe from a shallow sea hot spring in Kunashir Island (Russia), representing a new family in the order Bacteroidales, and proposal of Thalassofilacea fam. nov.</title>
        <authorList>
            <person name="Kochetkova T.V."/>
            <person name="Podosokorskaya O.A."/>
            <person name="Novikov A."/>
            <person name="Elcheninov A.G."/>
            <person name="Toshchakov S.V."/>
            <person name="Kublanov I.V."/>
        </authorList>
    </citation>
    <scope>NUCLEOTIDE SEQUENCE [LARGE SCALE GENOMIC DNA]</scope>
    <source>
        <strain evidence="1 2">38-H</strain>
    </source>
</reference>
<dbReference type="EMBL" id="CP041345">
    <property type="protein sequence ID" value="QKG81012.1"/>
    <property type="molecule type" value="Genomic_DNA"/>
</dbReference>
<protein>
    <submittedName>
        <fullName evidence="1">Uncharacterized protein</fullName>
    </submittedName>
</protein>
<sequence>MMGNTNIANCADSVIVATPPYLPIFGRINLATFSDNTSLYNVTTYNAATLIFDNDKFVEAIKYMKDKLRNGLPVLIGTHYTNGTSNPPNNSNRATRLFMVVIGMGMNGDNLYFRFYDPGRRVINQSYATSPDNKLIINRQNSSIRGQYYDRTYTITEIIKVN</sequence>
<dbReference type="RefSeq" id="WP_173076346.1">
    <property type="nucleotide sequence ID" value="NZ_CP041345.1"/>
</dbReference>
<name>A0A7D3XFF5_9BACT</name>
<evidence type="ECO:0000313" key="1">
    <source>
        <dbReference type="EMBL" id="QKG81012.1"/>
    </source>
</evidence>
<keyword evidence="2" id="KW-1185">Reference proteome</keyword>
<dbReference type="KEGG" id="ttz:FHG85_12310"/>